<keyword evidence="2" id="KW-1185">Reference proteome</keyword>
<gene>
    <name evidence="1" type="ORF">Q767_10620</name>
</gene>
<protein>
    <recommendedName>
        <fullName evidence="3">Virulence factor</fullName>
    </recommendedName>
</protein>
<dbReference type="eggNOG" id="COG4458">
    <property type="taxonomic scope" value="Bacteria"/>
</dbReference>
<evidence type="ECO:0008006" key="3">
    <source>
        <dbReference type="Google" id="ProtNLM"/>
    </source>
</evidence>
<dbReference type="OrthoDB" id="1060501at2"/>
<dbReference type="InterPro" id="IPR027417">
    <property type="entry name" value="P-loop_NTPase"/>
</dbReference>
<dbReference type="Pfam" id="PF10139">
    <property type="entry name" value="Virul_Fac"/>
    <property type="match status" value="1"/>
</dbReference>
<sequence length="945" mass="109249">MENNIQNQLEIIEKANIWIKTSLDGNKAKDAYRNMVDCRRKLNKKKFALGGNPAAAMYGESQVGKSYLISSLLSEEGKPFSITDENNIVHNFIEAINPPGGGSESTSLVSRFSVNYKAINERYPIKAVLLSPADIVLVLCDSFYNDINLKASQNIHFLSSDEINAEVYQLKDRLKDCQTQQNVFGEDDVLDIQDYFEEYFQKADKVIDSKFFDEISLLITKARPDQWKDIFSLLWNKNEIFTTLFATLISEYEKLNFANVVYLPLAAVLYKFGTLLDVKRLREIYTEPDRIEPNYTANTKAFLPGKNQEIEFAKSYLCALSAELVFGQSETLLQSKPFLKETDLLDFPGARSRMEKPLDAIENNTIPDLLLRGKVAYLFNKYSDAEKINILIFCAKHEQTAQRIMPRLLNNWINKVVGESPAKREQFIDKSKISPLFVIGTFFNVNLQYDPLRDGRDNSSLNYRWLQRFTTTMEKEYFEKQTYSWFDNWTNSQPYFQNIFLLRDFEKSETPSNLFKGFNAKKREEEEIFPENFPDFRLKLRQSFIDYDFVKCHFANPVESWDEAASINKDGTKLIINKLTIAGNNINNARREKILSELNEISQIILAELVKHFQSNDKDKELQKAKATAGDIQHKLDVAFSADGIKLYGQLMKELMLNESDVLELYRKKIDDIEHRDVINMDIYSTYRMQVPVIDGDTVELYFDRLCIHYEKTTEEQKQQFRVELESKKIDLDELINGNSGLIKNNAQQLADALLEYWYVYITLTDKHTIQQILAQDGSTALQEINDMFQKLFKKLGIAKRIAEKIRRYVDGHNKTDLPYEIVADISAEILNKCINTIGFEYFDESEISDLRQANEKNSLGLILDQHINSTEKSVADLFTSIENHTVIIQSQPGEMKSLPNYRNYLSWYNRLKVGFVSVCDIPNYDVAANEQLGRIIDECKTVKL</sequence>
<dbReference type="PATRIC" id="fig|1107311.3.peg.1841"/>
<dbReference type="EMBL" id="JRLZ01000009">
    <property type="protein sequence ID" value="KGO95662.1"/>
    <property type="molecule type" value="Genomic_DNA"/>
</dbReference>
<dbReference type="InterPro" id="IPR017030">
    <property type="entry name" value="Vir_effector_SfrC"/>
</dbReference>
<dbReference type="AlphaFoldDB" id="V6S894"/>
<name>V6S894_9FLAO</name>
<accession>V6S894</accession>
<proteinExistence type="predicted"/>
<comment type="caution">
    <text evidence="1">The sequence shown here is derived from an EMBL/GenBank/DDBJ whole genome shotgun (WGS) entry which is preliminary data.</text>
</comment>
<dbReference type="SUPFAM" id="SSF52540">
    <property type="entry name" value="P-loop containing nucleoside triphosphate hydrolases"/>
    <property type="match status" value="1"/>
</dbReference>
<evidence type="ECO:0000313" key="1">
    <source>
        <dbReference type="EMBL" id="KGO95662.1"/>
    </source>
</evidence>
<evidence type="ECO:0000313" key="2">
    <source>
        <dbReference type="Proteomes" id="UP000030149"/>
    </source>
</evidence>
<reference evidence="1 2" key="2">
    <citation type="journal article" date="2015" name="Stand. Genomic Sci.">
        <title>High quality draft genomic sequence of Flavobacterium enshiense DK69(T) and comparison among Flavobacterium genomes.</title>
        <authorList>
            <person name="Zeng Z."/>
            <person name="Chen C."/>
            <person name="Du H."/>
            <person name="Wang G."/>
            <person name="Li M."/>
        </authorList>
    </citation>
    <scope>NUCLEOTIDE SEQUENCE [LARGE SCALE GENOMIC DNA]</scope>
    <source>
        <strain evidence="1 2">DK69</strain>
    </source>
</reference>
<organism evidence="1 2">
    <name type="scientific">Flavobacterium enshiense DK69</name>
    <dbReference type="NCBI Taxonomy" id="1107311"/>
    <lineage>
        <taxon>Bacteria</taxon>
        <taxon>Pseudomonadati</taxon>
        <taxon>Bacteroidota</taxon>
        <taxon>Flavobacteriia</taxon>
        <taxon>Flavobacteriales</taxon>
        <taxon>Flavobacteriaceae</taxon>
        <taxon>Flavobacterium</taxon>
    </lineage>
</organism>
<reference evidence="2" key="1">
    <citation type="submission" date="2013-09" db="EMBL/GenBank/DDBJ databases">
        <authorList>
            <person name="Zeng Z."/>
            <person name="Chen C."/>
        </authorList>
    </citation>
    <scope>NUCLEOTIDE SEQUENCE [LARGE SCALE GENOMIC DNA]</scope>
    <source>
        <strain evidence="2">DK69</strain>
    </source>
</reference>
<dbReference type="RefSeq" id="WP_023573861.1">
    <property type="nucleotide sequence ID" value="NZ_AVCS01000013.1"/>
</dbReference>
<dbReference type="STRING" id="1107311.Q767_10620"/>
<dbReference type="Proteomes" id="UP000030149">
    <property type="component" value="Unassembled WGS sequence"/>
</dbReference>